<organism evidence="3 4">
    <name type="scientific">Cohnella boryungensis</name>
    <dbReference type="NCBI Taxonomy" id="768479"/>
    <lineage>
        <taxon>Bacteria</taxon>
        <taxon>Bacillati</taxon>
        <taxon>Bacillota</taxon>
        <taxon>Bacilli</taxon>
        <taxon>Bacillales</taxon>
        <taxon>Paenibacillaceae</taxon>
        <taxon>Cohnella</taxon>
    </lineage>
</organism>
<dbReference type="SUPFAM" id="SSF52402">
    <property type="entry name" value="Adenine nucleotide alpha hydrolases-like"/>
    <property type="match status" value="1"/>
</dbReference>
<evidence type="ECO:0000256" key="1">
    <source>
        <dbReference type="ARBA" id="ARBA00008791"/>
    </source>
</evidence>
<protein>
    <submittedName>
        <fullName evidence="3">Universal stress protein</fullName>
    </submittedName>
</protein>
<name>A0ABV8SHW4_9BACL</name>
<dbReference type="PANTHER" id="PTHR46268:SF6">
    <property type="entry name" value="UNIVERSAL STRESS PROTEIN UP12"/>
    <property type="match status" value="1"/>
</dbReference>
<dbReference type="InterPro" id="IPR006015">
    <property type="entry name" value="Universal_stress_UspA"/>
</dbReference>
<gene>
    <name evidence="3" type="ORF">ACFO1S_27560</name>
</gene>
<evidence type="ECO:0000259" key="2">
    <source>
        <dbReference type="Pfam" id="PF00582"/>
    </source>
</evidence>
<comment type="similarity">
    <text evidence="1">Belongs to the universal stress protein A family.</text>
</comment>
<dbReference type="Gene3D" id="3.40.50.620">
    <property type="entry name" value="HUPs"/>
    <property type="match status" value="1"/>
</dbReference>
<dbReference type="InterPro" id="IPR006016">
    <property type="entry name" value="UspA"/>
</dbReference>
<proteinExistence type="inferred from homology"/>
<dbReference type="Proteomes" id="UP001595755">
    <property type="component" value="Unassembled WGS sequence"/>
</dbReference>
<evidence type="ECO:0000313" key="4">
    <source>
        <dbReference type="Proteomes" id="UP001595755"/>
    </source>
</evidence>
<feature type="domain" description="UspA" evidence="2">
    <location>
        <begin position="3"/>
        <end position="143"/>
    </location>
</feature>
<evidence type="ECO:0000313" key="3">
    <source>
        <dbReference type="EMBL" id="MFC4307186.1"/>
    </source>
</evidence>
<keyword evidence="4" id="KW-1185">Reference proteome</keyword>
<comment type="caution">
    <text evidence="3">The sequence shown here is derived from an EMBL/GenBank/DDBJ whole genome shotgun (WGS) entry which is preliminary data.</text>
</comment>
<dbReference type="PRINTS" id="PR01438">
    <property type="entry name" value="UNVRSLSTRESS"/>
</dbReference>
<sequence>MGYHNVLAAYDGSKASEKALKHALQLVEGNPGSKLTVAHVAARPSYTFAGYGMILPEGYEAQIKEYETSIIAQAKAKIEHLPYSKVVLLSGTPSNAILEYAKENQCDLIVLGNRGLGPIREWMLGSVSHHIAQQSQVPVLIVK</sequence>
<dbReference type="EMBL" id="JBHSED010000074">
    <property type="protein sequence ID" value="MFC4307186.1"/>
    <property type="molecule type" value="Genomic_DNA"/>
</dbReference>
<dbReference type="CDD" id="cd00293">
    <property type="entry name" value="USP-like"/>
    <property type="match status" value="1"/>
</dbReference>
<reference evidence="4" key="1">
    <citation type="journal article" date="2019" name="Int. J. Syst. Evol. Microbiol.">
        <title>The Global Catalogue of Microorganisms (GCM) 10K type strain sequencing project: providing services to taxonomists for standard genome sequencing and annotation.</title>
        <authorList>
            <consortium name="The Broad Institute Genomics Platform"/>
            <consortium name="The Broad Institute Genome Sequencing Center for Infectious Disease"/>
            <person name="Wu L."/>
            <person name="Ma J."/>
        </authorList>
    </citation>
    <scope>NUCLEOTIDE SEQUENCE [LARGE SCALE GENOMIC DNA]</scope>
    <source>
        <strain evidence="4">CGMCC 4.1641</strain>
    </source>
</reference>
<accession>A0ABV8SHW4</accession>
<dbReference type="PANTHER" id="PTHR46268">
    <property type="entry name" value="STRESS RESPONSE PROTEIN NHAX"/>
    <property type="match status" value="1"/>
</dbReference>
<dbReference type="Pfam" id="PF00582">
    <property type="entry name" value="Usp"/>
    <property type="match status" value="1"/>
</dbReference>
<dbReference type="RefSeq" id="WP_204602933.1">
    <property type="nucleotide sequence ID" value="NZ_JBHSED010000074.1"/>
</dbReference>
<dbReference type="InterPro" id="IPR014729">
    <property type="entry name" value="Rossmann-like_a/b/a_fold"/>
</dbReference>